<keyword evidence="4 7" id="KW-0479">Metal-binding</keyword>
<dbReference type="Pfam" id="PF07687">
    <property type="entry name" value="M20_dimer"/>
    <property type="match status" value="1"/>
</dbReference>
<dbReference type="SUPFAM" id="SSF55031">
    <property type="entry name" value="Bacterial exopeptidase dimerisation domain"/>
    <property type="match status" value="1"/>
</dbReference>
<dbReference type="PANTHER" id="PTHR32494:SF19">
    <property type="entry name" value="ALLANTOATE DEIMINASE-RELATED"/>
    <property type="match status" value="1"/>
</dbReference>
<evidence type="ECO:0000256" key="8">
    <source>
        <dbReference type="PIRSR" id="PIRSR001235-2"/>
    </source>
</evidence>
<comment type="similarity">
    <text evidence="2">Belongs to the peptidase M20 family.</text>
</comment>
<keyword evidence="12" id="KW-1185">Reference proteome</keyword>
<feature type="binding site" evidence="7">
    <location>
        <position position="88"/>
    </location>
    <ligand>
        <name>Zn(2+)</name>
        <dbReference type="ChEBI" id="CHEBI:29105"/>
        <label>2</label>
    </ligand>
</feature>
<reference evidence="10 12" key="1">
    <citation type="submission" date="2016-04" db="EMBL/GenBank/DDBJ databases">
        <authorList>
            <person name="Evans L.H."/>
            <person name="Alamgir A."/>
            <person name="Owens N."/>
            <person name="Weber N.D."/>
            <person name="Virtaneva K."/>
            <person name="Barbian K."/>
            <person name="Babar A."/>
            <person name="Rosenke K."/>
        </authorList>
    </citation>
    <scope>NUCLEOTIDE SEQUENCE [LARGE SCALE GENOMIC DNA]</scope>
    <source>
        <strain evidence="10 12">JL2886</strain>
    </source>
</reference>
<dbReference type="EMBL" id="JARCJK010000002">
    <property type="protein sequence ID" value="MDE4165086.1"/>
    <property type="molecule type" value="Genomic_DNA"/>
</dbReference>
<evidence type="ECO:0000256" key="5">
    <source>
        <dbReference type="ARBA" id="ARBA00022801"/>
    </source>
</evidence>
<dbReference type="PANTHER" id="PTHR32494">
    <property type="entry name" value="ALLANTOATE DEIMINASE-RELATED"/>
    <property type="match status" value="1"/>
</dbReference>
<dbReference type="Proteomes" id="UP001218364">
    <property type="component" value="Unassembled WGS sequence"/>
</dbReference>
<feature type="binding site" evidence="7">
    <location>
        <position position="123"/>
    </location>
    <ligand>
        <name>Zn(2+)</name>
        <dbReference type="ChEBI" id="CHEBI:29105"/>
        <label>2</label>
    </ligand>
</feature>
<comment type="cofactor">
    <cofactor evidence="7">
        <name>Zn(2+)</name>
        <dbReference type="ChEBI" id="CHEBI:29105"/>
    </cofactor>
    <text evidence="7">Binds 2 Zn(2+) ions per subunit.</text>
</comment>
<dbReference type="RefSeq" id="WP_065273693.1">
    <property type="nucleotide sequence ID" value="NZ_CP015124.1"/>
</dbReference>
<dbReference type="Pfam" id="PF01546">
    <property type="entry name" value="Peptidase_M20"/>
    <property type="match status" value="1"/>
</dbReference>
<evidence type="ECO:0000256" key="4">
    <source>
        <dbReference type="ARBA" id="ARBA00022723"/>
    </source>
</evidence>
<evidence type="ECO:0000256" key="6">
    <source>
        <dbReference type="ARBA" id="ARBA00023211"/>
    </source>
</evidence>
<dbReference type="SUPFAM" id="SSF53187">
    <property type="entry name" value="Zn-dependent exopeptidases"/>
    <property type="match status" value="1"/>
</dbReference>
<feature type="binding site" evidence="8">
    <location>
        <position position="284"/>
    </location>
    <ligand>
        <name>allantoate</name>
        <dbReference type="ChEBI" id="CHEBI:17536"/>
    </ligand>
</feature>
<dbReference type="GO" id="GO:0046872">
    <property type="term" value="F:metal ion binding"/>
    <property type="evidence" value="ECO:0007669"/>
    <property type="project" value="UniProtKB-KW"/>
</dbReference>
<keyword evidence="7" id="KW-0862">Zinc</keyword>
<dbReference type="InterPro" id="IPR002933">
    <property type="entry name" value="Peptidase_M20"/>
</dbReference>
<name>A0A1B0ZU61_9RHOB</name>
<dbReference type="InterPro" id="IPR010158">
    <property type="entry name" value="Amidase_Cbmase"/>
</dbReference>
<evidence type="ECO:0000256" key="1">
    <source>
        <dbReference type="ARBA" id="ARBA00001936"/>
    </source>
</evidence>
<feature type="domain" description="Peptidase M20 dimerisation" evidence="9">
    <location>
        <begin position="208"/>
        <end position="296"/>
    </location>
</feature>
<keyword evidence="5 10" id="KW-0378">Hydrolase</keyword>
<comment type="subunit">
    <text evidence="3">Homodimer.</text>
</comment>
<feature type="binding site" evidence="7">
    <location>
        <position position="77"/>
    </location>
    <ligand>
        <name>Zn(2+)</name>
        <dbReference type="ChEBI" id="CHEBI:29105"/>
        <label>1</label>
    </ligand>
</feature>
<feature type="binding site" evidence="7">
    <location>
        <position position="378"/>
    </location>
    <ligand>
        <name>Zn(2+)</name>
        <dbReference type="ChEBI" id="CHEBI:29105"/>
        <label>2</label>
    </ligand>
</feature>
<dbReference type="OrthoDB" id="9808195at2"/>
<evidence type="ECO:0000256" key="3">
    <source>
        <dbReference type="ARBA" id="ARBA00011738"/>
    </source>
</evidence>
<dbReference type="PIRSF" id="PIRSF001235">
    <property type="entry name" value="Amidase_carbamoylase"/>
    <property type="match status" value="1"/>
</dbReference>
<dbReference type="Gene3D" id="3.30.70.360">
    <property type="match status" value="1"/>
</dbReference>
<dbReference type="AlphaFoldDB" id="A0A1B0ZU61"/>
<evidence type="ECO:0000256" key="2">
    <source>
        <dbReference type="ARBA" id="ARBA00006153"/>
    </source>
</evidence>
<evidence type="ECO:0000313" key="10">
    <source>
        <dbReference type="EMBL" id="ANP37614.1"/>
    </source>
</evidence>
<dbReference type="Gene3D" id="3.40.630.10">
    <property type="entry name" value="Zn peptidases"/>
    <property type="match status" value="1"/>
</dbReference>
<feature type="binding site" evidence="7">
    <location>
        <position position="187"/>
    </location>
    <ligand>
        <name>Zn(2+)</name>
        <dbReference type="ChEBI" id="CHEBI:29105"/>
        <label>1</label>
    </ligand>
</feature>
<dbReference type="CDD" id="cd03884">
    <property type="entry name" value="M20_bAS"/>
    <property type="match status" value="1"/>
</dbReference>
<evidence type="ECO:0000313" key="12">
    <source>
        <dbReference type="Proteomes" id="UP000092565"/>
    </source>
</evidence>
<dbReference type="InterPro" id="IPR011650">
    <property type="entry name" value="Peptidase_M20_dimer"/>
</dbReference>
<accession>A0A1B0ZU61</accession>
<gene>
    <name evidence="10" type="primary">allC</name>
    <name evidence="10" type="ORF">JL2886_02728</name>
    <name evidence="11" type="ORF">PXK24_05250</name>
</gene>
<dbReference type="NCBIfam" id="TIGR01879">
    <property type="entry name" value="hydantase"/>
    <property type="match status" value="1"/>
</dbReference>
<sequence>MDWGQIAQNRLAEIAQCSVDSEGVTRFPFTTEHGEAAKIIRAWMEAAGMAVRWDAAGTLIGRKEGPAGAPTFLIGSHQDSVRNGGRYDGIMGVALGCLAVEKLTAEGVELPFAVEVLAFADEEGVRFPTALMGPRALAGTFDPSVLEMTDRSGVSLRQALADFGGDPDEVAALQRDPAATLGYLELHIEQGPVLEDADVALGIVTGICGIERNTVIFTGDTGHAGTVPMAGRRDALVAASEFITEVFDAANKIADLRATVGSLSLLPNVVNAIPRQVELTLEIRALQDEAREEFAAFAQALGQKIAQKRNAGFAMHRTYDQPAVPCDAGLVTALETSVRQGCPTAPRLPSGATHDASAMADLCPISMLFLRCKDGVSHKPEEFASDADMAAAIEAVSTFLTSLPTGA</sequence>
<feature type="binding site" evidence="7">
    <location>
        <position position="88"/>
    </location>
    <ligand>
        <name>Zn(2+)</name>
        <dbReference type="ChEBI" id="CHEBI:29105"/>
        <label>1</label>
    </ligand>
</feature>
<organism evidence="10 12">
    <name type="scientific">Phaeobacter gallaeciensis</name>
    <dbReference type="NCBI Taxonomy" id="60890"/>
    <lineage>
        <taxon>Bacteria</taxon>
        <taxon>Pseudomonadati</taxon>
        <taxon>Pseudomonadota</taxon>
        <taxon>Alphaproteobacteria</taxon>
        <taxon>Rhodobacterales</taxon>
        <taxon>Roseobacteraceae</taxon>
        <taxon>Phaeobacter</taxon>
    </lineage>
</organism>
<feature type="binding site" evidence="8">
    <location>
        <position position="271"/>
    </location>
    <ligand>
        <name>allantoate</name>
        <dbReference type="ChEBI" id="CHEBI:17536"/>
    </ligand>
</feature>
<evidence type="ECO:0000313" key="11">
    <source>
        <dbReference type="EMBL" id="MDE4165086.1"/>
    </source>
</evidence>
<dbReference type="PATRIC" id="fig|60890.4.peg.2655"/>
<dbReference type="GO" id="GO:0016813">
    <property type="term" value="F:hydrolase activity, acting on carbon-nitrogen (but not peptide) bonds, in linear amidines"/>
    <property type="evidence" value="ECO:0007669"/>
    <property type="project" value="InterPro"/>
</dbReference>
<protein>
    <submittedName>
        <fullName evidence="10">Allantoate amidohydrolase</fullName>
    </submittedName>
    <submittedName>
        <fullName evidence="11">M20 family metallo-hydrolase</fullName>
    </submittedName>
</protein>
<dbReference type="Proteomes" id="UP000092565">
    <property type="component" value="Chromosome"/>
</dbReference>
<proteinExistence type="inferred from homology"/>
<reference evidence="11 13" key="2">
    <citation type="submission" date="2023-02" db="EMBL/GenBank/DDBJ databases">
        <title>Population genomics of bacteria associated with diatom.</title>
        <authorList>
            <person name="Xie J."/>
            <person name="Wang H."/>
        </authorList>
    </citation>
    <scope>NUCLEOTIDE SEQUENCE [LARGE SCALE GENOMIC DNA]</scope>
    <source>
        <strain evidence="11 13">PT47_8</strain>
    </source>
</reference>
<evidence type="ECO:0000313" key="13">
    <source>
        <dbReference type="Proteomes" id="UP001218364"/>
    </source>
</evidence>
<evidence type="ECO:0000259" key="9">
    <source>
        <dbReference type="Pfam" id="PF07687"/>
    </source>
</evidence>
<evidence type="ECO:0000256" key="7">
    <source>
        <dbReference type="PIRSR" id="PIRSR001235-1"/>
    </source>
</evidence>
<dbReference type="EMBL" id="CP015124">
    <property type="protein sequence ID" value="ANP37614.1"/>
    <property type="molecule type" value="Genomic_DNA"/>
</dbReference>
<dbReference type="InterPro" id="IPR036264">
    <property type="entry name" value="Bact_exopeptidase_dim_dom"/>
</dbReference>
<keyword evidence="6" id="KW-0464">Manganese</keyword>
<feature type="binding site" evidence="8">
    <location>
        <position position="212"/>
    </location>
    <ligand>
        <name>allantoate</name>
        <dbReference type="ChEBI" id="CHEBI:17536"/>
    </ligand>
</feature>
<comment type="cofactor">
    <cofactor evidence="1">
        <name>Mn(2+)</name>
        <dbReference type="ChEBI" id="CHEBI:29035"/>
    </cofactor>
</comment>